<dbReference type="EMBL" id="CP014332">
    <property type="protein sequence ID" value="APS42254.1"/>
    <property type="molecule type" value="Genomic_DNA"/>
</dbReference>
<gene>
    <name evidence="1" type="ORF">FOL01_1395</name>
</gene>
<accession>A0A1L6RCG8</accession>
<dbReference type="Proteomes" id="UP000185473">
    <property type="component" value="Chromosome"/>
</dbReference>
<dbReference type="AlphaFoldDB" id="A0A1L6RCG8"/>
<proteinExistence type="predicted"/>
<reference evidence="1 2" key="1">
    <citation type="submission" date="2016-02" db="EMBL/GenBank/DDBJ databases">
        <title>Complete Genome Sequence of Weissella jogaejeotgali FOL01.</title>
        <authorList>
            <person name="Lee J.-H."/>
            <person name="Ku H.-J."/>
        </authorList>
    </citation>
    <scope>NUCLEOTIDE SEQUENCE [LARGE SCALE GENOMIC DNA]</scope>
    <source>
        <strain evidence="1 2">FOL01</strain>
    </source>
</reference>
<dbReference type="STRING" id="1631871.FOL01_1395"/>
<dbReference type="KEGG" id="wjo:FOL01_1395"/>
<evidence type="ECO:0000313" key="1">
    <source>
        <dbReference type="EMBL" id="APS42254.1"/>
    </source>
</evidence>
<sequence length="56" mass="6494">MEALVSMVVVLSTLLIGWQSIESVSQRNRSDEHAINVIKEKYYKERKAWLTGTDLR</sequence>
<keyword evidence="2" id="KW-1185">Reference proteome</keyword>
<organism evidence="1 2">
    <name type="scientific">Weissella jogaejeotgali</name>
    <dbReference type="NCBI Taxonomy" id="1631871"/>
    <lineage>
        <taxon>Bacteria</taxon>
        <taxon>Bacillati</taxon>
        <taxon>Bacillota</taxon>
        <taxon>Bacilli</taxon>
        <taxon>Lactobacillales</taxon>
        <taxon>Lactobacillaceae</taxon>
        <taxon>Weissella</taxon>
    </lineage>
</organism>
<name>A0A1L6RCG8_9LACO</name>
<evidence type="ECO:0000313" key="2">
    <source>
        <dbReference type="Proteomes" id="UP000185473"/>
    </source>
</evidence>
<dbReference type="OrthoDB" id="9952469at2"/>
<dbReference type="RefSeq" id="WP_156835008.1">
    <property type="nucleotide sequence ID" value="NZ_CP014332.1"/>
</dbReference>
<protein>
    <submittedName>
        <fullName evidence="1">Uncharacterized protein</fullName>
    </submittedName>
</protein>